<comment type="caution">
    <text evidence="1">The sequence shown here is derived from an EMBL/GenBank/DDBJ whole genome shotgun (WGS) entry which is preliminary data.</text>
</comment>
<dbReference type="InterPro" id="IPR058009">
    <property type="entry name" value="TTP_Phage_16"/>
</dbReference>
<reference evidence="1 2" key="1">
    <citation type="submission" date="2018-06" db="EMBL/GenBank/DDBJ databases">
        <title>Whole genome sequencing of a novel hydrocarbon degrading bacterial strain, PW21 isolated from oil contaminated produced water sample.</title>
        <authorList>
            <person name="Nagkirti P."/>
            <person name="Shaikh A."/>
            <person name="Gowdaman V."/>
            <person name="Engineer A.E."/>
            <person name="Dagar S."/>
            <person name="Dhakephalkar P.K."/>
        </authorList>
    </citation>
    <scope>NUCLEOTIDE SEQUENCE [LARGE SCALE GENOMIC DNA]</scope>
    <source>
        <strain evidence="1 2">PW21</strain>
    </source>
</reference>
<evidence type="ECO:0008006" key="3">
    <source>
        <dbReference type="Google" id="ProtNLM"/>
    </source>
</evidence>
<sequence length="177" mass="18416">MPRIVDLGVTQYLWIPGENGIANELMPDLSELTATGVKNISSQVVTTTTLDVEASDTVNERSVTDVANVVTPTVGNYAGSLVLFRDYENGEPTANDPLAVIGSSVGVIGWIAKRVGKPAAQAAAEGDEYDVYLVMIDNPQTTGGQGEGFLKATFPLLQQGRFKKGAKVTAAAGGAGS</sequence>
<accession>A0A2W5WX41</accession>
<proteinExistence type="predicted"/>
<dbReference type="EMBL" id="QKWH01000001">
    <property type="protein sequence ID" value="PZR55223.1"/>
    <property type="molecule type" value="Genomic_DNA"/>
</dbReference>
<dbReference type="AlphaFoldDB" id="A0A2W5WX41"/>
<dbReference type="RefSeq" id="WP_111249587.1">
    <property type="nucleotide sequence ID" value="NZ_QKWH01000001.1"/>
</dbReference>
<name>A0A2W5WX41_9MICO</name>
<organism evidence="1 2">
    <name type="scientific">Xylanimonas oleitrophica</name>
    <dbReference type="NCBI Taxonomy" id="2607479"/>
    <lineage>
        <taxon>Bacteria</taxon>
        <taxon>Bacillati</taxon>
        <taxon>Actinomycetota</taxon>
        <taxon>Actinomycetes</taxon>
        <taxon>Micrococcales</taxon>
        <taxon>Promicromonosporaceae</taxon>
        <taxon>Xylanimonas</taxon>
    </lineage>
</organism>
<evidence type="ECO:0000313" key="2">
    <source>
        <dbReference type="Proteomes" id="UP000248783"/>
    </source>
</evidence>
<dbReference type="Proteomes" id="UP000248783">
    <property type="component" value="Unassembled WGS sequence"/>
</dbReference>
<gene>
    <name evidence="1" type="ORF">DNL40_02310</name>
</gene>
<keyword evidence="2" id="KW-1185">Reference proteome</keyword>
<evidence type="ECO:0000313" key="1">
    <source>
        <dbReference type="EMBL" id="PZR55223.1"/>
    </source>
</evidence>
<protein>
    <recommendedName>
        <fullName evidence="3">Phage tail protein</fullName>
    </recommendedName>
</protein>
<dbReference type="Pfam" id="PF25595">
    <property type="entry name" value="Phage_TTP_16"/>
    <property type="match status" value="1"/>
</dbReference>